<keyword evidence="2" id="KW-0479">Metal-binding</keyword>
<gene>
    <name evidence="7" type="ORF">PSYICH_LOCUS9762</name>
</gene>
<evidence type="ECO:0000313" key="8">
    <source>
        <dbReference type="Proteomes" id="UP001153636"/>
    </source>
</evidence>
<dbReference type="GO" id="GO:0046872">
    <property type="term" value="F:metal ion binding"/>
    <property type="evidence" value="ECO:0007669"/>
    <property type="project" value="UniProtKB-KW"/>
</dbReference>
<dbReference type="InterPro" id="IPR023214">
    <property type="entry name" value="HAD_sf"/>
</dbReference>
<dbReference type="EMBL" id="OV651816">
    <property type="protein sequence ID" value="CAH1109328.1"/>
    <property type="molecule type" value="Genomic_DNA"/>
</dbReference>
<keyword evidence="4" id="KW-0460">Magnesium</keyword>
<dbReference type="AlphaFoldDB" id="A0A9P0CZK8"/>
<evidence type="ECO:0000313" key="7">
    <source>
        <dbReference type="EMBL" id="CAH1109328.1"/>
    </source>
</evidence>
<evidence type="ECO:0000256" key="5">
    <source>
        <dbReference type="ARBA" id="ARBA00022990"/>
    </source>
</evidence>
<dbReference type="FunFam" id="3.40.50.1000:FF:000086">
    <property type="entry name" value="LD24878p"/>
    <property type="match status" value="1"/>
</dbReference>
<organism evidence="7 8">
    <name type="scientific">Psylliodes chrysocephalus</name>
    <dbReference type="NCBI Taxonomy" id="3402493"/>
    <lineage>
        <taxon>Eukaryota</taxon>
        <taxon>Metazoa</taxon>
        <taxon>Ecdysozoa</taxon>
        <taxon>Arthropoda</taxon>
        <taxon>Hexapoda</taxon>
        <taxon>Insecta</taxon>
        <taxon>Pterygota</taxon>
        <taxon>Neoptera</taxon>
        <taxon>Endopterygota</taxon>
        <taxon>Coleoptera</taxon>
        <taxon>Polyphaga</taxon>
        <taxon>Cucujiformia</taxon>
        <taxon>Chrysomeloidea</taxon>
        <taxon>Chrysomelidae</taxon>
        <taxon>Galerucinae</taxon>
        <taxon>Alticini</taxon>
        <taxon>Psylliodes</taxon>
    </lineage>
</organism>
<keyword evidence="5" id="KW-0007">Acetylation</keyword>
<keyword evidence="8" id="KW-1185">Reference proteome</keyword>
<name>A0A9P0CZK8_9CUCU</name>
<dbReference type="Gene3D" id="3.40.50.1000">
    <property type="entry name" value="HAD superfamily/HAD-like"/>
    <property type="match status" value="1"/>
</dbReference>
<proteinExistence type="inferred from homology"/>
<dbReference type="InterPro" id="IPR036412">
    <property type="entry name" value="HAD-like_sf"/>
</dbReference>
<evidence type="ECO:0000256" key="3">
    <source>
        <dbReference type="ARBA" id="ARBA00022801"/>
    </source>
</evidence>
<evidence type="ECO:0000256" key="6">
    <source>
        <dbReference type="ARBA" id="ARBA00069357"/>
    </source>
</evidence>
<accession>A0A9P0CZK8</accession>
<dbReference type="GO" id="GO:0008253">
    <property type="term" value="F:5'-nucleotidase activity"/>
    <property type="evidence" value="ECO:0007669"/>
    <property type="project" value="TreeGrafter"/>
</dbReference>
<protein>
    <recommendedName>
        <fullName evidence="6">5'-nucleotidase domain-containing protein 1</fullName>
    </recommendedName>
</protein>
<dbReference type="SUPFAM" id="SSF56784">
    <property type="entry name" value="HAD-like"/>
    <property type="match status" value="1"/>
</dbReference>
<evidence type="ECO:0000256" key="2">
    <source>
        <dbReference type="ARBA" id="ARBA00022723"/>
    </source>
</evidence>
<dbReference type="PANTHER" id="PTHR12103">
    <property type="entry name" value="5'-NUCLEOTIDASE DOMAIN-CONTAINING"/>
    <property type="match status" value="1"/>
</dbReference>
<dbReference type="Proteomes" id="UP001153636">
    <property type="component" value="Chromosome 4"/>
</dbReference>
<evidence type="ECO:0000256" key="4">
    <source>
        <dbReference type="ARBA" id="ARBA00022842"/>
    </source>
</evidence>
<dbReference type="OrthoDB" id="6503940at2759"/>
<dbReference type="InterPro" id="IPR008380">
    <property type="entry name" value="HAD-SF_hydro_IG_5-nucl"/>
</dbReference>
<sequence length="412" mass="47819">MEEMIKFSLKDYSCIGFDLDNTLARYKLSNLIELEYYIMADFLIKQRHYPGDILLKPLDPNFLLKGLVIDDKFGNVVKIAADGAIVSAAHGTKWLNEEELLNYYPTRHRQFIDDYVDDPIEASNRCYNDKMRFSLDYFDIANSLVYARAVDTVEQHRLHEKITEIWQDIIDCLLYMFVSDHFHQDIGGYYPEIRRHPEKYYQKCSQSVLNWLLFLKSSGIRLFLISGAYAGSAHITAAYTIGENWQDYFDIIIFGARKPGFFTSHRDFLRVEGYKETHKISENQLQLGGIYSIGNWSVVKIFLTNLCKSSDPKFLYIGDNLLQDVYTPNVCDKIDTLCICEELEAENAFGFPGSHPDKNVLKSTLWGSFFFSDSSTLSYWGYLMKNYSRIFVPSIEYLAKFPVDYEFVSNNS</sequence>
<dbReference type="Pfam" id="PF05761">
    <property type="entry name" value="5_nucleotid"/>
    <property type="match status" value="1"/>
</dbReference>
<evidence type="ECO:0000256" key="1">
    <source>
        <dbReference type="ARBA" id="ARBA00009589"/>
    </source>
</evidence>
<dbReference type="PANTHER" id="PTHR12103:SF38">
    <property type="entry name" value="5'-NUCLEOTIDASE DOMAIN-CONTAINING PROTEIN 1"/>
    <property type="match status" value="1"/>
</dbReference>
<comment type="similarity">
    <text evidence="1">Belongs to the 5'(3')-deoxyribonucleotidase family.</text>
</comment>
<keyword evidence="3" id="KW-0378">Hydrolase</keyword>
<reference evidence="7" key="1">
    <citation type="submission" date="2022-01" db="EMBL/GenBank/DDBJ databases">
        <authorList>
            <person name="King R."/>
        </authorList>
    </citation>
    <scope>NUCLEOTIDE SEQUENCE</scope>
</reference>